<dbReference type="Proteomes" id="UP001153332">
    <property type="component" value="Unassembled WGS sequence"/>
</dbReference>
<evidence type="ECO:0000313" key="1">
    <source>
        <dbReference type="EMBL" id="KAJ8132367.1"/>
    </source>
</evidence>
<sequence length="339" mass="38837">MGGIIIEQAPPGGYAILLYSKAWHTLPLHLPRAMAQDKPATKECDFVEEGGYVRLAGHMGRYPQLAILRRFGTLANETLLYYQAEITQLEHRIRCIQDQDNQSDDENRRLYARSWISLSESSLEEPGCPQREQYELLMKLRKLMAEYHQALYFHREALALRSPHKKILGDLREWMRRPIMGRITILSWDWRTWETCDEKDLITFEDSTMDRFTSLVTYTIIDIYHNIIGRHIHNAREKSTLPLNYADHRHTVTYTHKSIARFTQAFTVLIACTLPVAAIVILYIVENTATRLGIIALLTGLFSISMSLLTMATLQEIFAATAAFAAVLVFFLGSTNNAA</sequence>
<protein>
    <submittedName>
        <fullName evidence="1">Uncharacterized protein</fullName>
    </submittedName>
</protein>
<reference evidence="1" key="1">
    <citation type="submission" date="2022-12" db="EMBL/GenBank/DDBJ databases">
        <title>Genome Sequence of Lasiodiplodia mahajangana.</title>
        <authorList>
            <person name="Buettner E."/>
        </authorList>
    </citation>
    <scope>NUCLEOTIDE SEQUENCE</scope>
    <source>
        <strain evidence="1">VT137</strain>
    </source>
</reference>
<dbReference type="EMBL" id="JAPUUL010000140">
    <property type="protein sequence ID" value="KAJ8132367.1"/>
    <property type="molecule type" value="Genomic_DNA"/>
</dbReference>
<evidence type="ECO:0000313" key="2">
    <source>
        <dbReference type="Proteomes" id="UP001153332"/>
    </source>
</evidence>
<name>A0ACC2JY11_9PEZI</name>
<comment type="caution">
    <text evidence="1">The sequence shown here is derived from an EMBL/GenBank/DDBJ whole genome shotgun (WGS) entry which is preliminary data.</text>
</comment>
<keyword evidence="2" id="KW-1185">Reference proteome</keyword>
<proteinExistence type="predicted"/>
<gene>
    <name evidence="1" type="ORF">O1611_g1255</name>
</gene>
<organism evidence="1 2">
    <name type="scientific">Lasiodiplodia mahajangana</name>
    <dbReference type="NCBI Taxonomy" id="1108764"/>
    <lineage>
        <taxon>Eukaryota</taxon>
        <taxon>Fungi</taxon>
        <taxon>Dikarya</taxon>
        <taxon>Ascomycota</taxon>
        <taxon>Pezizomycotina</taxon>
        <taxon>Dothideomycetes</taxon>
        <taxon>Dothideomycetes incertae sedis</taxon>
        <taxon>Botryosphaeriales</taxon>
        <taxon>Botryosphaeriaceae</taxon>
        <taxon>Lasiodiplodia</taxon>
    </lineage>
</organism>
<accession>A0ACC2JY11</accession>